<evidence type="ECO:0000256" key="1">
    <source>
        <dbReference type="ARBA" id="ARBA00004496"/>
    </source>
</evidence>
<dbReference type="InterPro" id="IPR050687">
    <property type="entry name" value="Dynein_IC"/>
</dbReference>
<dbReference type="PROSITE" id="PS50294">
    <property type="entry name" value="WD_REPEATS_REGION"/>
    <property type="match status" value="1"/>
</dbReference>
<keyword evidence="3 5" id="KW-0853">WD repeat</keyword>
<evidence type="ECO:0000256" key="6">
    <source>
        <dbReference type="SAM" id="Coils"/>
    </source>
</evidence>
<evidence type="ECO:0000256" key="5">
    <source>
        <dbReference type="PROSITE-ProRule" id="PRU00221"/>
    </source>
</evidence>
<dbReference type="AlphaFoldDB" id="A0A9W8LJT6"/>
<organism evidence="8 9">
    <name type="scientific">Coemansia javaensis</name>
    <dbReference type="NCBI Taxonomy" id="2761396"/>
    <lineage>
        <taxon>Eukaryota</taxon>
        <taxon>Fungi</taxon>
        <taxon>Fungi incertae sedis</taxon>
        <taxon>Zoopagomycota</taxon>
        <taxon>Kickxellomycotina</taxon>
        <taxon>Kickxellomycetes</taxon>
        <taxon>Kickxellales</taxon>
        <taxon>Kickxellaceae</taxon>
        <taxon>Coemansia</taxon>
    </lineage>
</organism>
<dbReference type="Gene3D" id="2.130.10.10">
    <property type="entry name" value="YVTN repeat-like/Quinoprotein amine dehydrogenase"/>
    <property type="match status" value="2"/>
</dbReference>
<dbReference type="EMBL" id="JANBUL010000089">
    <property type="protein sequence ID" value="KAJ2781903.1"/>
    <property type="molecule type" value="Genomic_DNA"/>
</dbReference>
<dbReference type="GO" id="GO:0005737">
    <property type="term" value="C:cytoplasm"/>
    <property type="evidence" value="ECO:0007669"/>
    <property type="project" value="UniProtKB-SubCell"/>
</dbReference>
<dbReference type="Proteomes" id="UP001140217">
    <property type="component" value="Unassembled WGS sequence"/>
</dbReference>
<proteinExistence type="predicted"/>
<evidence type="ECO:0000256" key="7">
    <source>
        <dbReference type="SAM" id="MobiDB-lite"/>
    </source>
</evidence>
<dbReference type="Pfam" id="PF00400">
    <property type="entry name" value="WD40"/>
    <property type="match status" value="2"/>
</dbReference>
<dbReference type="GO" id="GO:0010970">
    <property type="term" value="P:transport along microtubule"/>
    <property type="evidence" value="ECO:0007669"/>
    <property type="project" value="TreeGrafter"/>
</dbReference>
<sequence>MDHRREELEKKRAKLAELRRQREERKRAATQAREQPPQQQQQQSSSSSPPPRQQSAPVASRLDSQDINDLVNSLVGDRAAGAALGAGRDRSVSSATSAGTQAGSPVPGAAAGSPAPGPASASASDSVPAPAPALAPAPAQAPAGSGGARPLPEFQATSAVVFDLPPREKIVYNKGVQTADGGSDEQVLLAEEEVERRVRALRDKDERARAAREEERARCEAEARAREAEVRRLTDEQRAAILGSGDFAAFVEQRSRVMERALDEQYDVMVDYTLAAAGAAAGGRGAAGGEGLRLALAFHDDKLSRNRSVADLAWSGRFPELVAAAYNRNPAAPNEPSGVVAVWNTHLRDRPEFVFYAPSDVLRVAFSEFSPSVLVGSAFSGQILLWDTRAKSHPVLKTPLTAAGHTHPVYALKVVGSTNAHQLITASTDGLVCSWQLDMLAQPQEVLELTHPAHLRTDEVSVTCMDFADNETAAFVVGTAEGPAYQVNRYDRAGCRAGLNGFDAYRAHAAPVTSLAFHPPIQSDFGDLFLTTSADWTMRLWRARPAAKPASPVPSDIRPLHVFDAFDDYVYDARWSPVHPAVLASADGAGRLALWNLNHDAELPSHLATTDHALNRLAWDRPGRHIAAGGLGGTVSVYDVGDLSAPRPDDHAKFAHVVAELAG</sequence>
<comment type="caution">
    <text evidence="8">The sequence shown here is derived from an EMBL/GenBank/DDBJ whole genome shotgun (WGS) entry which is preliminary data.</text>
</comment>
<feature type="region of interest" description="Disordered" evidence="7">
    <location>
        <begin position="83"/>
        <end position="151"/>
    </location>
</feature>
<evidence type="ECO:0000313" key="9">
    <source>
        <dbReference type="Proteomes" id="UP001140217"/>
    </source>
</evidence>
<keyword evidence="9" id="KW-1185">Reference proteome</keyword>
<dbReference type="InterPro" id="IPR036322">
    <property type="entry name" value="WD40_repeat_dom_sf"/>
</dbReference>
<accession>A0A9W8LJT6</accession>
<dbReference type="PANTHER" id="PTHR12442:SF22">
    <property type="entry name" value="CYTOPLASMIC DYNEIN 1 INTERMEDIATE CHAIN-RELATED"/>
    <property type="match status" value="1"/>
</dbReference>
<feature type="coiled-coil region" evidence="6">
    <location>
        <begin position="191"/>
        <end position="236"/>
    </location>
</feature>
<comment type="subcellular location">
    <subcellularLocation>
        <location evidence="1">Cytoplasm</location>
    </subcellularLocation>
</comment>
<dbReference type="OrthoDB" id="366230at2759"/>
<dbReference type="SUPFAM" id="SSF50978">
    <property type="entry name" value="WD40 repeat-like"/>
    <property type="match status" value="1"/>
</dbReference>
<feature type="compositionally biased region" description="Basic and acidic residues" evidence="7">
    <location>
        <begin position="1"/>
        <end position="27"/>
    </location>
</feature>
<evidence type="ECO:0000313" key="8">
    <source>
        <dbReference type="EMBL" id="KAJ2781903.1"/>
    </source>
</evidence>
<evidence type="ECO:0000256" key="2">
    <source>
        <dbReference type="ARBA" id="ARBA00022490"/>
    </source>
</evidence>
<keyword evidence="6" id="KW-0175">Coiled coil</keyword>
<keyword evidence="4" id="KW-0677">Repeat</keyword>
<feature type="region of interest" description="Disordered" evidence="7">
    <location>
        <begin position="1"/>
        <end position="70"/>
    </location>
</feature>
<feature type="compositionally biased region" description="Low complexity" evidence="7">
    <location>
        <begin position="29"/>
        <end position="57"/>
    </location>
</feature>
<evidence type="ECO:0000256" key="3">
    <source>
        <dbReference type="ARBA" id="ARBA00022574"/>
    </source>
</evidence>
<feature type="repeat" description="WD" evidence="5">
    <location>
        <begin position="505"/>
        <end position="551"/>
    </location>
</feature>
<dbReference type="PROSITE" id="PS50082">
    <property type="entry name" value="WD_REPEATS_2"/>
    <property type="match status" value="1"/>
</dbReference>
<dbReference type="InterPro" id="IPR015943">
    <property type="entry name" value="WD40/YVTN_repeat-like_dom_sf"/>
</dbReference>
<dbReference type="SMART" id="SM00320">
    <property type="entry name" value="WD40"/>
    <property type="match status" value="5"/>
</dbReference>
<reference evidence="8" key="1">
    <citation type="submission" date="2022-07" db="EMBL/GenBank/DDBJ databases">
        <title>Phylogenomic reconstructions and comparative analyses of Kickxellomycotina fungi.</title>
        <authorList>
            <person name="Reynolds N.K."/>
            <person name="Stajich J.E."/>
            <person name="Barry K."/>
            <person name="Grigoriev I.V."/>
            <person name="Crous P."/>
            <person name="Smith M.E."/>
        </authorList>
    </citation>
    <scope>NUCLEOTIDE SEQUENCE</scope>
    <source>
        <strain evidence="8">NBRC 105414</strain>
    </source>
</reference>
<protein>
    <recommendedName>
        <fullName evidence="10">WD40 repeat-like protein</fullName>
    </recommendedName>
</protein>
<evidence type="ECO:0000256" key="4">
    <source>
        <dbReference type="ARBA" id="ARBA00022737"/>
    </source>
</evidence>
<name>A0A9W8LJT6_9FUNG</name>
<dbReference type="GO" id="GO:0005868">
    <property type="term" value="C:cytoplasmic dynein complex"/>
    <property type="evidence" value="ECO:0007669"/>
    <property type="project" value="TreeGrafter"/>
</dbReference>
<keyword evidence="2" id="KW-0963">Cytoplasm</keyword>
<dbReference type="GO" id="GO:0045504">
    <property type="term" value="F:dynein heavy chain binding"/>
    <property type="evidence" value="ECO:0007669"/>
    <property type="project" value="TreeGrafter"/>
</dbReference>
<feature type="compositionally biased region" description="Low complexity" evidence="7">
    <location>
        <begin position="83"/>
        <end position="128"/>
    </location>
</feature>
<dbReference type="InterPro" id="IPR001680">
    <property type="entry name" value="WD40_rpt"/>
</dbReference>
<evidence type="ECO:0008006" key="10">
    <source>
        <dbReference type="Google" id="ProtNLM"/>
    </source>
</evidence>
<gene>
    <name evidence="8" type="ORF">H4R18_002609</name>
</gene>
<dbReference type="PANTHER" id="PTHR12442">
    <property type="entry name" value="DYNEIN INTERMEDIATE CHAIN"/>
    <property type="match status" value="1"/>
</dbReference>
<dbReference type="GO" id="GO:0045503">
    <property type="term" value="F:dynein light chain binding"/>
    <property type="evidence" value="ECO:0007669"/>
    <property type="project" value="TreeGrafter"/>
</dbReference>